<dbReference type="GO" id="GO:0019120">
    <property type="term" value="F:hydrolase activity, acting on acid halide bonds, in C-halide compounds"/>
    <property type="evidence" value="ECO:0007669"/>
    <property type="project" value="InterPro"/>
</dbReference>
<evidence type="ECO:0000313" key="1">
    <source>
        <dbReference type="EMBL" id="ABF41344.1"/>
    </source>
</evidence>
<dbReference type="HOGENOM" id="CLU_959035_0_0_0"/>
<reference evidence="1 2" key="1">
    <citation type="journal article" date="2009" name="Appl. Environ. Microbiol.">
        <title>Three genomes from the phylum Acidobacteria provide insight into the lifestyles of these microorganisms in soils.</title>
        <authorList>
            <person name="Ward N.L."/>
            <person name="Challacombe J.F."/>
            <person name="Janssen P.H."/>
            <person name="Henrissat B."/>
            <person name="Coutinho P.M."/>
            <person name="Wu M."/>
            <person name="Xie G."/>
            <person name="Haft D.H."/>
            <person name="Sait M."/>
            <person name="Badger J."/>
            <person name="Barabote R.D."/>
            <person name="Bradley B."/>
            <person name="Brettin T.S."/>
            <person name="Brinkac L.M."/>
            <person name="Bruce D."/>
            <person name="Creasy T."/>
            <person name="Daugherty S.C."/>
            <person name="Davidsen T.M."/>
            <person name="DeBoy R.T."/>
            <person name="Detter J.C."/>
            <person name="Dodson R.J."/>
            <person name="Durkin A.S."/>
            <person name="Ganapathy A."/>
            <person name="Gwinn-Giglio M."/>
            <person name="Han C.S."/>
            <person name="Khouri H."/>
            <person name="Kiss H."/>
            <person name="Kothari S.P."/>
            <person name="Madupu R."/>
            <person name="Nelson K.E."/>
            <person name="Nelson W.C."/>
            <person name="Paulsen I."/>
            <person name="Penn K."/>
            <person name="Ren Q."/>
            <person name="Rosovitz M.J."/>
            <person name="Selengut J.D."/>
            <person name="Shrivastava S."/>
            <person name="Sullivan S.A."/>
            <person name="Tapia R."/>
            <person name="Thompson L.S."/>
            <person name="Watkins K.L."/>
            <person name="Yang Q."/>
            <person name="Yu C."/>
            <person name="Zafar N."/>
            <person name="Zhou L."/>
            <person name="Kuske C.R."/>
        </authorList>
    </citation>
    <scope>NUCLEOTIDE SEQUENCE [LARGE SCALE GENOMIC DNA]</scope>
    <source>
        <strain evidence="1 2">Ellin345</strain>
    </source>
</reference>
<keyword evidence="2" id="KW-1185">Reference proteome</keyword>
<proteinExistence type="predicted"/>
<name>Q1IP56_KORVE</name>
<dbReference type="AlphaFoldDB" id="Q1IP56"/>
<dbReference type="OrthoDB" id="7328355at2"/>
<gene>
    <name evidence="1" type="ordered locus">Acid345_2343</name>
</gene>
<dbReference type="Proteomes" id="UP000002432">
    <property type="component" value="Chromosome"/>
</dbReference>
<dbReference type="InterPro" id="IPR019714">
    <property type="entry name" value="2-haloacid_dehalogenase_DehI"/>
</dbReference>
<accession>Q1IP56</accession>
<sequence>MPWRRGNRLTLLQEREASGRVAEVFEELKFALGIGYVPVPFQAFAAYPAFLDALIKAMRPLLATREFFDSAARLRAEAYTDVHNYFKVAAIGEGLSAAEAAAEMELFGFVESAMLLMLSVQSQAFEGPVGLDVAGHPAGLMAIMSSPDFVNSETTSPPVKRVLDEQRHLLELAYYSDEQRSLTHSPELLFAYWRVLKPLLNTAIHERMVFDIRESAWKCALEIPVQVNLEIAKLLEAGVGEEEIGIVGRMTELLARGAAIGLMNAMIGKIGMEGGNVSTPRVDEPEERVA</sequence>
<dbReference type="STRING" id="204669.Acid345_2343"/>
<evidence type="ECO:0000313" key="2">
    <source>
        <dbReference type="Proteomes" id="UP000002432"/>
    </source>
</evidence>
<dbReference type="Gene3D" id="1.20.1290.10">
    <property type="entry name" value="AhpD-like"/>
    <property type="match status" value="1"/>
</dbReference>
<dbReference type="RefSeq" id="WP_011523145.1">
    <property type="nucleotide sequence ID" value="NC_008009.1"/>
</dbReference>
<dbReference type="Pfam" id="PF10778">
    <property type="entry name" value="DehI"/>
    <property type="match status" value="1"/>
</dbReference>
<protein>
    <submittedName>
        <fullName evidence="1">Uncharacterized protein</fullName>
    </submittedName>
</protein>
<dbReference type="eggNOG" id="COG0300">
    <property type="taxonomic scope" value="Bacteria"/>
</dbReference>
<dbReference type="EnsemblBacteria" id="ABF41344">
    <property type="protein sequence ID" value="ABF41344"/>
    <property type="gene ID" value="Acid345_2343"/>
</dbReference>
<dbReference type="EMBL" id="CP000360">
    <property type="protein sequence ID" value="ABF41344.1"/>
    <property type="molecule type" value="Genomic_DNA"/>
</dbReference>
<dbReference type="KEGG" id="aba:Acid345_2343"/>
<dbReference type="InterPro" id="IPR029032">
    <property type="entry name" value="AhpD-like"/>
</dbReference>
<organism evidence="1 2">
    <name type="scientific">Koribacter versatilis (strain Ellin345)</name>
    <dbReference type="NCBI Taxonomy" id="204669"/>
    <lineage>
        <taxon>Bacteria</taxon>
        <taxon>Pseudomonadati</taxon>
        <taxon>Acidobacteriota</taxon>
        <taxon>Terriglobia</taxon>
        <taxon>Terriglobales</taxon>
        <taxon>Candidatus Korobacteraceae</taxon>
        <taxon>Candidatus Korobacter</taxon>
    </lineage>
</organism>